<protein>
    <recommendedName>
        <fullName evidence="4">Integral membrane protein</fullName>
    </recommendedName>
</protein>
<keyword evidence="1" id="KW-0472">Membrane</keyword>
<feature type="transmembrane region" description="Helical" evidence="1">
    <location>
        <begin position="207"/>
        <end position="224"/>
    </location>
</feature>
<keyword evidence="1" id="KW-1133">Transmembrane helix</keyword>
<reference evidence="2 3" key="1">
    <citation type="submission" date="2024-06" db="EMBL/GenBank/DDBJ databases">
        <title>The Natural Products Discovery Center: Release of the First 8490 Sequenced Strains for Exploring Actinobacteria Biosynthetic Diversity.</title>
        <authorList>
            <person name="Kalkreuter E."/>
            <person name="Kautsar S.A."/>
            <person name="Yang D."/>
            <person name="Bader C.D."/>
            <person name="Teijaro C.N."/>
            <person name="Fluegel L."/>
            <person name="Davis C.M."/>
            <person name="Simpson J.R."/>
            <person name="Lauterbach L."/>
            <person name="Steele A.D."/>
            <person name="Gui C."/>
            <person name="Meng S."/>
            <person name="Li G."/>
            <person name="Viehrig K."/>
            <person name="Ye F."/>
            <person name="Su P."/>
            <person name="Kiefer A.F."/>
            <person name="Nichols A."/>
            <person name="Cepeda A.J."/>
            <person name="Yan W."/>
            <person name="Fan B."/>
            <person name="Jiang Y."/>
            <person name="Adhikari A."/>
            <person name="Zheng C.-J."/>
            <person name="Schuster L."/>
            <person name="Cowan T.M."/>
            <person name="Smanski M.J."/>
            <person name="Chevrette M.G."/>
            <person name="De Carvalho L.P.S."/>
            <person name="Shen B."/>
        </authorList>
    </citation>
    <scope>NUCLEOTIDE SEQUENCE [LARGE SCALE GENOMIC DNA]</scope>
    <source>
        <strain evidence="2 3">NPDC045974</strain>
    </source>
</reference>
<evidence type="ECO:0008006" key="4">
    <source>
        <dbReference type="Google" id="ProtNLM"/>
    </source>
</evidence>
<comment type="caution">
    <text evidence="2">The sequence shown here is derived from an EMBL/GenBank/DDBJ whole genome shotgun (WGS) entry which is preliminary data.</text>
</comment>
<dbReference type="EMBL" id="JBEZAE010000004">
    <property type="protein sequence ID" value="MEU7070242.1"/>
    <property type="molecule type" value="Genomic_DNA"/>
</dbReference>
<feature type="transmembrane region" description="Helical" evidence="1">
    <location>
        <begin position="367"/>
        <end position="389"/>
    </location>
</feature>
<feature type="transmembrane region" description="Helical" evidence="1">
    <location>
        <begin position="324"/>
        <end position="347"/>
    </location>
</feature>
<keyword evidence="1" id="KW-0812">Transmembrane</keyword>
<proteinExistence type="predicted"/>
<feature type="transmembrane region" description="Helical" evidence="1">
    <location>
        <begin position="261"/>
        <end position="281"/>
    </location>
</feature>
<keyword evidence="3" id="KW-1185">Reference proteome</keyword>
<gene>
    <name evidence="2" type="ORF">AB0A88_08875</name>
</gene>
<feature type="transmembrane region" description="Helical" evidence="1">
    <location>
        <begin position="401"/>
        <end position="422"/>
    </location>
</feature>
<evidence type="ECO:0000313" key="3">
    <source>
        <dbReference type="Proteomes" id="UP001551329"/>
    </source>
</evidence>
<evidence type="ECO:0000313" key="2">
    <source>
        <dbReference type="EMBL" id="MEU7070242.1"/>
    </source>
</evidence>
<name>A0ABV3C625_9ACTN</name>
<dbReference type="RefSeq" id="WP_358474259.1">
    <property type="nucleotide sequence ID" value="NZ_JBEZAE010000004.1"/>
</dbReference>
<sequence>MARVHREQRVWTLVEVRGGPTGWAAAEEVWASHSWTYTDEGTLGAGLTSELSVDPACKVFRVEVRVSGAPLRAVNEAEWLVARLAKVHVIEMYPRKQAALDRDREIPPRWRVHTTDHRPALPEPEPASRRERWVRRWRQWAVDWSERLGRYDTGEIVSGTKDDARALARMGREPGEEPRTNVDVRPLDGRDGRRTVARREDDLERRLTRIFVGVVATATAAVLAGRSDGAAVWLWVGCAVAAFCVVVMWGGRLEQSGGATAGRLVAGCVALFAVATALGPSPASPGDTGMTKGQALLGPLFVFVGVGISLLVRRWTGNGHIVWVGPAVLAAAVPVLAVLGKMLHWAYRDELGLDADGVEASGLWEAASALKLLTLLSMLLLVPATWAVVRHYHLVRPGGRTVALAFGLAALLLALEAGTLGLQSPKHAADELKRAAVNGRTPPSYFGIAPEWMCLQPTIPRAELNTKGGILRPERPYIVFGEGQSGVVVWNAAAGDPMTIPGDQVRTVPVGEEEGKTDCLKAR</sequence>
<feature type="transmembrane region" description="Helical" evidence="1">
    <location>
        <begin position="293"/>
        <end position="312"/>
    </location>
</feature>
<organism evidence="2 3">
    <name type="scientific">Streptomyces narbonensis</name>
    <dbReference type="NCBI Taxonomy" id="67333"/>
    <lineage>
        <taxon>Bacteria</taxon>
        <taxon>Bacillati</taxon>
        <taxon>Actinomycetota</taxon>
        <taxon>Actinomycetes</taxon>
        <taxon>Kitasatosporales</taxon>
        <taxon>Streptomycetaceae</taxon>
        <taxon>Streptomyces</taxon>
    </lineage>
</organism>
<feature type="transmembrane region" description="Helical" evidence="1">
    <location>
        <begin position="230"/>
        <end position="249"/>
    </location>
</feature>
<accession>A0ABV3C625</accession>
<dbReference type="Proteomes" id="UP001551329">
    <property type="component" value="Unassembled WGS sequence"/>
</dbReference>
<evidence type="ECO:0000256" key="1">
    <source>
        <dbReference type="SAM" id="Phobius"/>
    </source>
</evidence>